<feature type="compositionally biased region" description="Acidic residues" evidence="2">
    <location>
        <begin position="263"/>
        <end position="284"/>
    </location>
</feature>
<keyword evidence="5" id="KW-1185">Reference proteome</keyword>
<accession>A0A388KTL8</accession>
<reference evidence="4 5" key="1">
    <citation type="journal article" date="2018" name="Cell">
        <title>The Chara Genome: Secondary Complexity and Implications for Plant Terrestrialization.</title>
        <authorList>
            <person name="Nishiyama T."/>
            <person name="Sakayama H."/>
            <person name="Vries J.D."/>
            <person name="Buschmann H."/>
            <person name="Saint-Marcoux D."/>
            <person name="Ullrich K.K."/>
            <person name="Haas F.B."/>
            <person name="Vanderstraeten L."/>
            <person name="Becker D."/>
            <person name="Lang D."/>
            <person name="Vosolsobe S."/>
            <person name="Rombauts S."/>
            <person name="Wilhelmsson P.K.I."/>
            <person name="Janitza P."/>
            <person name="Kern R."/>
            <person name="Heyl A."/>
            <person name="Rumpler F."/>
            <person name="Villalobos L.I.A.C."/>
            <person name="Clay J.M."/>
            <person name="Skokan R."/>
            <person name="Toyoda A."/>
            <person name="Suzuki Y."/>
            <person name="Kagoshima H."/>
            <person name="Schijlen E."/>
            <person name="Tajeshwar N."/>
            <person name="Catarino B."/>
            <person name="Hetherington A.J."/>
            <person name="Saltykova A."/>
            <person name="Bonnot C."/>
            <person name="Breuninger H."/>
            <person name="Symeonidi A."/>
            <person name="Radhakrishnan G.V."/>
            <person name="Van Nieuwerburgh F."/>
            <person name="Deforce D."/>
            <person name="Chang C."/>
            <person name="Karol K.G."/>
            <person name="Hedrich R."/>
            <person name="Ulvskov P."/>
            <person name="Glockner G."/>
            <person name="Delwiche C.F."/>
            <person name="Petrasek J."/>
            <person name="Van de Peer Y."/>
            <person name="Friml J."/>
            <person name="Beilby M."/>
            <person name="Dolan L."/>
            <person name="Kohara Y."/>
            <person name="Sugano S."/>
            <person name="Fujiyama A."/>
            <person name="Delaux P.-M."/>
            <person name="Quint M."/>
            <person name="TheiBen G."/>
            <person name="Hagemann M."/>
            <person name="Harholt J."/>
            <person name="Dunand C."/>
            <person name="Zachgo S."/>
            <person name="Langdale J."/>
            <person name="Maumus F."/>
            <person name="Straeten D.V.D."/>
            <person name="Gould S.B."/>
            <person name="Rensing S.A."/>
        </authorList>
    </citation>
    <scope>NUCLEOTIDE SEQUENCE [LARGE SCALE GENOMIC DNA]</scope>
    <source>
        <strain evidence="4 5">S276</strain>
    </source>
</reference>
<dbReference type="STRING" id="69332.A0A388KTL8"/>
<dbReference type="Proteomes" id="UP000265515">
    <property type="component" value="Unassembled WGS sequence"/>
</dbReference>
<dbReference type="PROSITE" id="PS50158">
    <property type="entry name" value="ZF_CCHC"/>
    <property type="match status" value="1"/>
</dbReference>
<feature type="region of interest" description="Disordered" evidence="2">
    <location>
        <begin position="251"/>
        <end position="343"/>
    </location>
</feature>
<keyword evidence="1" id="KW-0863">Zinc-finger</keyword>
<dbReference type="AlphaFoldDB" id="A0A388KTL8"/>
<dbReference type="GO" id="GO:0003676">
    <property type="term" value="F:nucleic acid binding"/>
    <property type="evidence" value="ECO:0007669"/>
    <property type="project" value="InterPro"/>
</dbReference>
<keyword evidence="1" id="KW-0479">Metal-binding</keyword>
<feature type="region of interest" description="Disordered" evidence="2">
    <location>
        <begin position="174"/>
        <end position="222"/>
    </location>
</feature>
<gene>
    <name evidence="4" type="ORF">CBR_g13071</name>
</gene>
<dbReference type="InterPro" id="IPR036875">
    <property type="entry name" value="Znf_CCHC_sf"/>
</dbReference>
<organism evidence="4 5">
    <name type="scientific">Chara braunii</name>
    <name type="common">Braun's stonewort</name>
    <dbReference type="NCBI Taxonomy" id="69332"/>
    <lineage>
        <taxon>Eukaryota</taxon>
        <taxon>Viridiplantae</taxon>
        <taxon>Streptophyta</taxon>
        <taxon>Charophyceae</taxon>
        <taxon>Charales</taxon>
        <taxon>Characeae</taxon>
        <taxon>Chara</taxon>
    </lineage>
</organism>
<dbReference type="InterPro" id="IPR001878">
    <property type="entry name" value="Znf_CCHC"/>
</dbReference>
<sequence length="449" mass="49035">MDQNNTGSNNGNQGQGGQWNGGAPGWNGGAPGWNGGGGGGGNGGNWGPPPGWGNYGGYQGGGGNGGWNEGGWGNGQRQTVRCFNCGQSGHYARECPMRRQGGGFYQGGGGEGGGGGGFGMGNALGGRPSNGVRATAPAVQAATPTVALSKELEESFGAMTTFFKLSLDEKNKVEAAKKEEEDRRKEEGARRKQLELEKIEKEDAKRIEQEKKQDKAKKEVDRLWDIRKMFGEQRVFLRKEVKKAVNEEITDMVKSGGKKLTGDDDEWEEWPEDEEEDHEAEEEDHMNRRRKRAPTQQGGTESSPPVETPPKSARGGTSRQPVFAVVSPVEPERKTRGRPKRKETQSLILDPWAGAFCSVDFNSKISYKVAIVRYLGNKVCPELKMMYRKEGIEWRARKDEAVEELAELRVMQSVFEVASVPGGRVPRVSEPEIRVAIVADHKERAGGVE</sequence>
<evidence type="ECO:0000313" key="5">
    <source>
        <dbReference type="Proteomes" id="UP000265515"/>
    </source>
</evidence>
<feature type="compositionally biased region" description="Gly residues" evidence="2">
    <location>
        <begin position="13"/>
        <end position="46"/>
    </location>
</feature>
<comment type="caution">
    <text evidence="4">The sequence shown here is derived from an EMBL/GenBank/DDBJ whole genome shotgun (WGS) entry which is preliminary data.</text>
</comment>
<proteinExistence type="predicted"/>
<evidence type="ECO:0000256" key="2">
    <source>
        <dbReference type="SAM" id="MobiDB-lite"/>
    </source>
</evidence>
<keyword evidence="1" id="KW-0862">Zinc</keyword>
<feature type="domain" description="CCHC-type" evidence="3">
    <location>
        <begin position="81"/>
        <end position="96"/>
    </location>
</feature>
<evidence type="ECO:0000256" key="1">
    <source>
        <dbReference type="PROSITE-ProRule" id="PRU00047"/>
    </source>
</evidence>
<feature type="compositionally biased region" description="Polar residues" evidence="2">
    <location>
        <begin position="294"/>
        <end position="305"/>
    </location>
</feature>
<protein>
    <recommendedName>
        <fullName evidence="3">CCHC-type domain-containing protein</fullName>
    </recommendedName>
</protein>
<feature type="region of interest" description="Disordered" evidence="2">
    <location>
        <begin position="1"/>
        <end position="57"/>
    </location>
</feature>
<dbReference type="SUPFAM" id="SSF57756">
    <property type="entry name" value="Retrovirus zinc finger-like domains"/>
    <property type="match status" value="1"/>
</dbReference>
<name>A0A388KTL8_CHABU</name>
<dbReference type="GO" id="GO:0008270">
    <property type="term" value="F:zinc ion binding"/>
    <property type="evidence" value="ECO:0007669"/>
    <property type="project" value="UniProtKB-KW"/>
</dbReference>
<evidence type="ECO:0000259" key="3">
    <source>
        <dbReference type="PROSITE" id="PS50158"/>
    </source>
</evidence>
<dbReference type="EMBL" id="BFEA01000181">
    <property type="protein sequence ID" value="GBG73352.1"/>
    <property type="molecule type" value="Genomic_DNA"/>
</dbReference>
<evidence type="ECO:0000313" key="4">
    <source>
        <dbReference type="EMBL" id="GBG73352.1"/>
    </source>
</evidence>
<dbReference type="Pfam" id="PF00098">
    <property type="entry name" value="zf-CCHC"/>
    <property type="match status" value="1"/>
</dbReference>
<dbReference type="Gramene" id="GBG73352">
    <property type="protein sequence ID" value="GBG73352"/>
    <property type="gene ID" value="CBR_g13071"/>
</dbReference>
<dbReference type="SMART" id="SM00343">
    <property type="entry name" value="ZnF_C2HC"/>
    <property type="match status" value="1"/>
</dbReference>
<dbReference type="Gene3D" id="4.10.60.10">
    <property type="entry name" value="Zinc finger, CCHC-type"/>
    <property type="match status" value="1"/>
</dbReference>